<evidence type="ECO:0000313" key="1">
    <source>
        <dbReference type="EMBL" id="TFK57765.1"/>
    </source>
</evidence>
<keyword evidence="2" id="KW-1185">Reference proteome</keyword>
<dbReference type="Proteomes" id="UP000308600">
    <property type="component" value="Unassembled WGS sequence"/>
</dbReference>
<sequence>MACNPEGAAGSCFRCGPHSPRICCNLCSPLAFGAYSVEFKQPSHGPPRSSIKGFKPTSMTEELKIALQDWRFSSAVQKYGLFPIKKNGSQFFLSDITIDRLVICASAQKITSVDSILKETDFRPDLIPEFSQGLLDTLHKHFPLPPPKPVEKDVNKGTRVYNCRACGQPGHTST</sequence>
<gene>
    <name evidence="1" type="ORF">BDN72DRAFT_907541</name>
</gene>
<evidence type="ECO:0000313" key="2">
    <source>
        <dbReference type="Proteomes" id="UP000308600"/>
    </source>
</evidence>
<organism evidence="1 2">
    <name type="scientific">Pluteus cervinus</name>
    <dbReference type="NCBI Taxonomy" id="181527"/>
    <lineage>
        <taxon>Eukaryota</taxon>
        <taxon>Fungi</taxon>
        <taxon>Dikarya</taxon>
        <taxon>Basidiomycota</taxon>
        <taxon>Agaricomycotina</taxon>
        <taxon>Agaricomycetes</taxon>
        <taxon>Agaricomycetidae</taxon>
        <taxon>Agaricales</taxon>
        <taxon>Pluteineae</taxon>
        <taxon>Pluteaceae</taxon>
        <taxon>Pluteus</taxon>
    </lineage>
</organism>
<dbReference type="EMBL" id="ML210099">
    <property type="protein sequence ID" value="TFK57765.1"/>
    <property type="molecule type" value="Genomic_DNA"/>
</dbReference>
<reference evidence="1 2" key="1">
    <citation type="journal article" date="2019" name="Nat. Ecol. Evol.">
        <title>Megaphylogeny resolves global patterns of mushroom evolution.</title>
        <authorList>
            <person name="Varga T."/>
            <person name="Krizsan K."/>
            <person name="Foldi C."/>
            <person name="Dima B."/>
            <person name="Sanchez-Garcia M."/>
            <person name="Sanchez-Ramirez S."/>
            <person name="Szollosi G.J."/>
            <person name="Szarkandi J.G."/>
            <person name="Papp V."/>
            <person name="Albert L."/>
            <person name="Andreopoulos W."/>
            <person name="Angelini C."/>
            <person name="Antonin V."/>
            <person name="Barry K.W."/>
            <person name="Bougher N.L."/>
            <person name="Buchanan P."/>
            <person name="Buyck B."/>
            <person name="Bense V."/>
            <person name="Catcheside P."/>
            <person name="Chovatia M."/>
            <person name="Cooper J."/>
            <person name="Damon W."/>
            <person name="Desjardin D."/>
            <person name="Finy P."/>
            <person name="Geml J."/>
            <person name="Haridas S."/>
            <person name="Hughes K."/>
            <person name="Justo A."/>
            <person name="Karasinski D."/>
            <person name="Kautmanova I."/>
            <person name="Kiss B."/>
            <person name="Kocsube S."/>
            <person name="Kotiranta H."/>
            <person name="LaButti K.M."/>
            <person name="Lechner B.E."/>
            <person name="Liimatainen K."/>
            <person name="Lipzen A."/>
            <person name="Lukacs Z."/>
            <person name="Mihaltcheva S."/>
            <person name="Morgado L.N."/>
            <person name="Niskanen T."/>
            <person name="Noordeloos M.E."/>
            <person name="Ohm R.A."/>
            <person name="Ortiz-Santana B."/>
            <person name="Ovrebo C."/>
            <person name="Racz N."/>
            <person name="Riley R."/>
            <person name="Savchenko A."/>
            <person name="Shiryaev A."/>
            <person name="Soop K."/>
            <person name="Spirin V."/>
            <person name="Szebenyi C."/>
            <person name="Tomsovsky M."/>
            <person name="Tulloss R.E."/>
            <person name="Uehling J."/>
            <person name="Grigoriev I.V."/>
            <person name="Vagvolgyi C."/>
            <person name="Papp T."/>
            <person name="Martin F.M."/>
            <person name="Miettinen O."/>
            <person name="Hibbett D.S."/>
            <person name="Nagy L.G."/>
        </authorList>
    </citation>
    <scope>NUCLEOTIDE SEQUENCE [LARGE SCALE GENOMIC DNA]</scope>
    <source>
        <strain evidence="1 2">NL-1719</strain>
    </source>
</reference>
<accession>A0ACD2ZWG4</accession>
<protein>
    <submittedName>
        <fullName evidence="1">Uncharacterized protein</fullName>
    </submittedName>
</protein>
<name>A0ACD2ZWG4_9AGAR</name>
<proteinExistence type="predicted"/>